<comment type="caution">
    <text evidence="1">The sequence shown here is derived from an EMBL/GenBank/DDBJ whole genome shotgun (WGS) entry which is preliminary data.</text>
</comment>
<sequence>MGMPSGQIGGDPGKDIGLGHAIIMRTLRAMSPHVSQCRHAATAHHLLGAYRVRSRFVGFPSIWTTTAEILAKARWMQPTSTKTHG</sequence>
<protein>
    <submittedName>
        <fullName evidence="1">Uncharacterized protein</fullName>
    </submittedName>
</protein>
<reference evidence="2" key="1">
    <citation type="journal article" date="2019" name="Int. J. Syst. Evol. Microbiol.">
        <title>The Global Catalogue of Microorganisms (GCM) 10K type strain sequencing project: providing services to taxonomists for standard genome sequencing and annotation.</title>
        <authorList>
            <consortium name="The Broad Institute Genomics Platform"/>
            <consortium name="The Broad Institute Genome Sequencing Center for Infectious Disease"/>
            <person name="Wu L."/>
            <person name="Ma J."/>
        </authorList>
    </citation>
    <scope>NUCLEOTIDE SEQUENCE [LARGE SCALE GENOMIC DNA]</scope>
    <source>
        <strain evidence="2">JCM 3272</strain>
    </source>
</reference>
<evidence type="ECO:0000313" key="1">
    <source>
        <dbReference type="EMBL" id="GAA2392129.1"/>
    </source>
</evidence>
<accession>A0ABP5V188</accession>
<dbReference type="Proteomes" id="UP001501444">
    <property type="component" value="Unassembled WGS sequence"/>
</dbReference>
<name>A0ABP5V188_9ACTN</name>
<keyword evidence="2" id="KW-1185">Reference proteome</keyword>
<proteinExistence type="predicted"/>
<dbReference type="EMBL" id="BAAARV010000125">
    <property type="protein sequence ID" value="GAA2392129.1"/>
    <property type="molecule type" value="Genomic_DNA"/>
</dbReference>
<gene>
    <name evidence="1" type="ORF">GCM10010170_104730</name>
</gene>
<organism evidence="1 2">
    <name type="scientific">Dactylosporangium salmoneum</name>
    <dbReference type="NCBI Taxonomy" id="53361"/>
    <lineage>
        <taxon>Bacteria</taxon>
        <taxon>Bacillati</taxon>
        <taxon>Actinomycetota</taxon>
        <taxon>Actinomycetes</taxon>
        <taxon>Micromonosporales</taxon>
        <taxon>Micromonosporaceae</taxon>
        <taxon>Dactylosporangium</taxon>
    </lineage>
</organism>
<evidence type="ECO:0000313" key="2">
    <source>
        <dbReference type="Proteomes" id="UP001501444"/>
    </source>
</evidence>